<name>A0ABR9TWJ8_9NOSO</name>
<gene>
    <name evidence="1" type="ORF">IQ229_07445</name>
</gene>
<keyword evidence="2" id="KW-1185">Reference proteome</keyword>
<evidence type="ECO:0008006" key="3">
    <source>
        <dbReference type="Google" id="ProtNLM"/>
    </source>
</evidence>
<sequence length="50" mass="5514">MSWSVLGLADEDLAHIYFTRDDVGDEGIDLASKLAIPFAQDPSPLRICHN</sequence>
<reference evidence="1 2" key="1">
    <citation type="submission" date="2020-10" db="EMBL/GenBank/DDBJ databases">
        <authorList>
            <person name="Castelo-Branco R."/>
            <person name="Eusebio N."/>
            <person name="Adriana R."/>
            <person name="Vieira A."/>
            <person name="Brugerolle De Fraissinette N."/>
            <person name="Rezende De Castro R."/>
            <person name="Schneider M.P."/>
            <person name="Vasconcelos V."/>
            <person name="Leao P.N."/>
        </authorList>
    </citation>
    <scope>NUCLEOTIDE SEQUENCE [LARGE SCALE GENOMIC DNA]</scope>
    <source>
        <strain evidence="1 2">LEGE 07299</strain>
    </source>
</reference>
<evidence type="ECO:0000313" key="2">
    <source>
        <dbReference type="Proteomes" id="UP000647836"/>
    </source>
</evidence>
<dbReference type="Proteomes" id="UP000647836">
    <property type="component" value="Unassembled WGS sequence"/>
</dbReference>
<protein>
    <recommendedName>
        <fullName evidence="3">DUF2283 domain-containing protein</fullName>
    </recommendedName>
</protein>
<dbReference type="EMBL" id="JADEXF010000179">
    <property type="protein sequence ID" value="MBE9104779.1"/>
    <property type="molecule type" value="Genomic_DNA"/>
</dbReference>
<dbReference type="RefSeq" id="WP_194042571.1">
    <property type="nucleotide sequence ID" value="NZ_JADEXF010000179.1"/>
</dbReference>
<evidence type="ECO:0000313" key="1">
    <source>
        <dbReference type="EMBL" id="MBE9104779.1"/>
    </source>
</evidence>
<comment type="caution">
    <text evidence="1">The sequence shown here is derived from an EMBL/GenBank/DDBJ whole genome shotgun (WGS) entry which is preliminary data.</text>
</comment>
<accession>A0ABR9TWJ8</accession>
<organism evidence="1 2">
    <name type="scientific">Nostoc cf. edaphicum LEGE 07299</name>
    <dbReference type="NCBI Taxonomy" id="2777974"/>
    <lineage>
        <taxon>Bacteria</taxon>
        <taxon>Bacillati</taxon>
        <taxon>Cyanobacteriota</taxon>
        <taxon>Cyanophyceae</taxon>
        <taxon>Nostocales</taxon>
        <taxon>Nostocaceae</taxon>
        <taxon>Nostoc</taxon>
    </lineage>
</organism>
<proteinExistence type="predicted"/>